<keyword evidence="3 4" id="KW-0326">Glycosidase</keyword>
<evidence type="ECO:0000256" key="1">
    <source>
        <dbReference type="ARBA" id="ARBA00022801"/>
    </source>
</evidence>
<dbReference type="PROSITE" id="PS51910">
    <property type="entry name" value="GH18_2"/>
    <property type="match status" value="1"/>
</dbReference>
<dbReference type="CDD" id="cd12215">
    <property type="entry name" value="ChiC_BD"/>
    <property type="match status" value="1"/>
</dbReference>
<dbReference type="Pfam" id="PF00652">
    <property type="entry name" value="Ricin_B_lectin"/>
    <property type="match status" value="1"/>
</dbReference>
<dbReference type="GO" id="GO:0005975">
    <property type="term" value="P:carbohydrate metabolic process"/>
    <property type="evidence" value="ECO:0007669"/>
    <property type="project" value="InterPro"/>
</dbReference>
<dbReference type="PROSITE" id="PS50231">
    <property type="entry name" value="RICIN_B_LECTIN"/>
    <property type="match status" value="2"/>
</dbReference>
<dbReference type="Pfam" id="PF06483">
    <property type="entry name" value="ChiC"/>
    <property type="match status" value="1"/>
</dbReference>
<feature type="region of interest" description="Disordered" evidence="5">
    <location>
        <begin position="397"/>
        <end position="416"/>
    </location>
</feature>
<dbReference type="Gene3D" id="3.20.20.80">
    <property type="entry name" value="Glycosidases"/>
    <property type="match status" value="1"/>
</dbReference>
<dbReference type="RefSeq" id="WP_369184998.1">
    <property type="nucleotide sequence ID" value="NZ_CP163445.1"/>
</dbReference>
<keyword evidence="6" id="KW-0732">Signal</keyword>
<dbReference type="SMART" id="SM00458">
    <property type="entry name" value="RICIN"/>
    <property type="match status" value="2"/>
</dbReference>
<dbReference type="InterPro" id="IPR001579">
    <property type="entry name" value="Glyco_hydro_18_chit_AS"/>
</dbReference>
<evidence type="ECO:0000313" key="8">
    <source>
        <dbReference type="EMBL" id="XDQ82702.1"/>
    </source>
</evidence>
<dbReference type="SUPFAM" id="SSF51695">
    <property type="entry name" value="PLC-like phosphodiesterases"/>
    <property type="match status" value="1"/>
</dbReference>
<dbReference type="Gene3D" id="2.80.10.50">
    <property type="match status" value="2"/>
</dbReference>
<dbReference type="SUPFAM" id="SSF50370">
    <property type="entry name" value="Ricin B-like lectins"/>
    <property type="match status" value="2"/>
</dbReference>
<dbReference type="Gene3D" id="3.10.50.10">
    <property type="match status" value="1"/>
</dbReference>
<feature type="chain" id="PRO_5044267400" evidence="6">
    <location>
        <begin position="40"/>
        <end position="1803"/>
    </location>
</feature>
<organism evidence="8">
    <name type="scientific">Streptomyces sp. Y1</name>
    <dbReference type="NCBI Taxonomy" id="3238634"/>
    <lineage>
        <taxon>Bacteria</taxon>
        <taxon>Bacillati</taxon>
        <taxon>Actinomycetota</taxon>
        <taxon>Actinomycetes</taxon>
        <taxon>Kitasatosporales</taxon>
        <taxon>Streptomycetaceae</taxon>
        <taxon>Streptomyces</taxon>
    </lineage>
</organism>
<dbReference type="PROSITE" id="PS01095">
    <property type="entry name" value="GH18_1"/>
    <property type="match status" value="1"/>
</dbReference>
<proteinExistence type="predicted"/>
<name>A0AB39TU38_9ACTN</name>
<dbReference type="InterPro" id="IPR036514">
    <property type="entry name" value="SGNH_hydro_sf"/>
</dbReference>
<evidence type="ECO:0000256" key="2">
    <source>
        <dbReference type="ARBA" id="ARBA00023024"/>
    </source>
</evidence>
<dbReference type="InterPro" id="IPR029070">
    <property type="entry name" value="Chitinase_insertion_sf"/>
</dbReference>
<feature type="region of interest" description="Disordered" evidence="5">
    <location>
        <begin position="775"/>
        <end position="795"/>
    </location>
</feature>
<evidence type="ECO:0000256" key="5">
    <source>
        <dbReference type="SAM" id="MobiDB-lite"/>
    </source>
</evidence>
<dbReference type="InterPro" id="IPR011583">
    <property type="entry name" value="Chitinase_II/V-like_cat"/>
</dbReference>
<dbReference type="PROSITE" id="PS50007">
    <property type="entry name" value="PIPLC_X_DOMAIN"/>
    <property type="match status" value="1"/>
</dbReference>
<feature type="region of interest" description="Disordered" evidence="5">
    <location>
        <begin position="96"/>
        <end position="134"/>
    </location>
</feature>
<dbReference type="EMBL" id="CP163445">
    <property type="protein sequence ID" value="XDQ82702.1"/>
    <property type="molecule type" value="Genomic_DNA"/>
</dbReference>
<protein>
    <submittedName>
        <fullName evidence="8">Glycosyl hydrolase family 18 protein</fullName>
    </submittedName>
</protein>
<dbReference type="Pfam" id="PF00704">
    <property type="entry name" value="Glyco_hydro_18"/>
    <property type="match status" value="1"/>
</dbReference>
<accession>A0AB39TU38</accession>
<dbReference type="Gene3D" id="2.10.10.20">
    <property type="entry name" value="Carbohydrate-binding module superfamily 5/12"/>
    <property type="match status" value="1"/>
</dbReference>
<dbReference type="PANTHER" id="PTHR11177">
    <property type="entry name" value="CHITINASE"/>
    <property type="match status" value="1"/>
</dbReference>
<dbReference type="GO" id="GO:0006629">
    <property type="term" value="P:lipid metabolic process"/>
    <property type="evidence" value="ECO:0007669"/>
    <property type="project" value="InterPro"/>
</dbReference>
<dbReference type="GO" id="GO:0008061">
    <property type="term" value="F:chitin binding"/>
    <property type="evidence" value="ECO:0007669"/>
    <property type="project" value="InterPro"/>
</dbReference>
<keyword evidence="2" id="KW-0624">Polysaccharide degradation</keyword>
<dbReference type="GO" id="GO:0008081">
    <property type="term" value="F:phosphoric diester hydrolase activity"/>
    <property type="evidence" value="ECO:0007669"/>
    <property type="project" value="InterPro"/>
</dbReference>
<dbReference type="SUPFAM" id="SSF51445">
    <property type="entry name" value="(Trans)glycosidases"/>
    <property type="match status" value="1"/>
</dbReference>
<evidence type="ECO:0000259" key="7">
    <source>
        <dbReference type="PROSITE" id="PS51910"/>
    </source>
</evidence>
<dbReference type="InterPro" id="IPR017853">
    <property type="entry name" value="GH"/>
</dbReference>
<sequence length="1803" mass="194808">MFNSAPPPPRSRRRPPGLRRTLATLLSTALLAAAVQTVAAPAQLAAADPNADARPVVISMGDSFISGEGGRWAGNAFTDDVGAWGTDNSTAVYKNIPRPDGSTVDTSYDPGGNRCDRSRTAEINGVRGPHGTDPERINLACSGATTDNIISADPSWKEPVSQADQLAAIAADKSRRIAMIVVSIGGNDIHFSDIIQACAKSWAAVGGAYCSQEDGDTNKRFRTDIAQAQFKVENALAAIRKAMESSHNYAPDSYQLVLQSYPNVLPPSGQMRYYETTLSRWTSGRCPFRNKDIDWARNSVVSGLSGVLQRAAEDQRATFLDLSRLFVGHELCNTNDSQASKDNSAANPLRERDAEWVRWIPFKPGEEKANWGSMQEAIHPNSMGQRAQQKCLDDVARDIADPSSPPSGPQSFGCMSLGPGDDRIAHWHNTPNRAANNSYGWPYYESLQTTSNPMWMNNVDDSAPLGSLSIPGSHETMSHYGGDAVTTQEWDTDQQTSLVDQLNAGIRAIDIRVDPDGDSADDKLWLWHGIMGQHAALGFGVLDPLTKWLDAHPTETVLLNLKTENTVYKTVWPDLPDDCGIVGAHRPCGPRLPQKTELSSAETQQLMGDEFQKYVDRYKQYFWAPSVTRGQSADTPLLGQVRGRIVLNSFRGPHGGLYEWGLNTASVDARVQNDYDIPTVADIKPKWDKVLAHLTKTRADTDNTALYVNYLSGASAGAYPNAVAGGAGGTWGVNHWAWDYFKNGDTGGRTGVLMMDYPGGELISQIIGHNTSVTLTPTSGETGGRSKDNRDWSIGPGEIRSMVTNKCLDVDLGADNGQGDAAKVQQWGCGGSRNQQWTLDDQSRVVNANSGKCLDVDVPKGTVQQWGCGPNPNQKWVRAGTWLRNQATQKCLAVTDANDGSRAVQVDCGESPVGSPTDAGDPYDSTPDDRTAKPAASGDCRPDGMAPSPGARYCDVYDGNGREWLGGRDKRVIGYFSGWRTGANGESRYLVKNIPWSKVSHVNYAFASVGSDNRITVGDEATKMTWPGVAGAEMDPSLPYQGHFNLLTRYKRMHPQVKTLISVGGWAQTQGFYSMATNADGSVNQGGINTFADSVVAFLNQYGFDGVDIDYEYPASLQGAGNPNDQGVANPRRAGLQAGYVALMKTLRAKLDQSGSAGGRYFLLTSAASSSGYLVRGEENQQALQYQDFVNVMSYDMHGSWNSYVGPQAPLYDSGQDNELAAAGIYNDTDPNTKDYQKTGYFNTDWAYHYYRGALQAGRINIGVPFYTRGWQGVTGGTKGLWGTAEGDQSKCQPGTGTAQKCGNGAVGIDNLWHDSDVMGNEVGAGSNPLWHAKNLQDGIRPGYLPDYKLNPAQQPTGYERNFDPATQSTWLWNDAKKVFISTEDDQSIKAKAQYIADNGIGGAMIWELGGDYTKRANGEWGMGYDMTTLIDRTLRGSGAPGAVRSDQALPQQTLDVKVELADYPSDNKQLWPMQPKLRITNNTGQTLPAGTEISFDIPTSTPPLLKDEGWHEMTGAVAPGRSGPNAGGLKADFHRVTIRLGYCEDLPAGKVRDIGIKYYLPITGPANFKIKVNGTEYGLAQDARKGTTPAALGATSASGCQAEPWDAARTYNPAMAPFALWKTGDLWKVQDTVSANVIDHPGDWNTAHLVDSQNGNANQLWNVVEEGGPGWFRIKSSTAGHDQCLGADQQLASLSVRDCDGSNGQWWQLLDADGKAFTGGPPKDGAAFTMRSYAGFVAEPKNSGVAPGTAVVAGDPSGVTRSVVSYNGYYWKARWWTKGADGRGTPSTDDPSDNWSRLGPTG</sequence>
<dbReference type="InterPro" id="IPR035992">
    <property type="entry name" value="Ricin_B-like_lectins"/>
</dbReference>
<feature type="signal peptide" evidence="6">
    <location>
        <begin position="1"/>
        <end position="39"/>
    </location>
</feature>
<dbReference type="InterPro" id="IPR050314">
    <property type="entry name" value="Glycosyl_Hydrlase_18"/>
</dbReference>
<reference evidence="8" key="1">
    <citation type="submission" date="2024-07" db="EMBL/GenBank/DDBJ databases">
        <authorList>
            <person name="Yu S.T."/>
        </authorList>
    </citation>
    <scope>NUCLEOTIDE SEQUENCE</scope>
    <source>
        <strain evidence="8">Y1</strain>
    </source>
</reference>
<dbReference type="CDD" id="cd06548">
    <property type="entry name" value="GH18_chitinase"/>
    <property type="match status" value="1"/>
</dbReference>
<dbReference type="InterPro" id="IPR001223">
    <property type="entry name" value="Glyco_hydro18_cat"/>
</dbReference>
<feature type="domain" description="GH18" evidence="7">
    <location>
        <begin position="970"/>
        <end position="1424"/>
    </location>
</feature>
<dbReference type="InterPro" id="IPR009470">
    <property type="entry name" value="Chi_C"/>
</dbReference>
<dbReference type="CDD" id="cd00161">
    <property type="entry name" value="beta-trefoil_Ricin-like"/>
    <property type="match status" value="2"/>
</dbReference>
<dbReference type="SUPFAM" id="SSF54556">
    <property type="entry name" value="Chitinase insertion domain"/>
    <property type="match status" value="1"/>
</dbReference>
<dbReference type="InterPro" id="IPR000772">
    <property type="entry name" value="Ricin_B_lectin"/>
</dbReference>
<dbReference type="SMART" id="SM00636">
    <property type="entry name" value="Glyco_18"/>
    <property type="match status" value="1"/>
</dbReference>
<feature type="compositionally biased region" description="Polar residues" evidence="5">
    <location>
        <begin position="1786"/>
        <end position="1796"/>
    </location>
</feature>
<keyword evidence="2" id="KW-0119">Carbohydrate metabolism</keyword>
<dbReference type="GO" id="GO:0006032">
    <property type="term" value="P:chitin catabolic process"/>
    <property type="evidence" value="ECO:0007669"/>
    <property type="project" value="UniProtKB-KW"/>
</dbReference>
<evidence type="ECO:0000256" key="3">
    <source>
        <dbReference type="ARBA" id="ARBA00023295"/>
    </source>
</evidence>
<feature type="region of interest" description="Disordered" evidence="5">
    <location>
        <begin position="1781"/>
        <end position="1803"/>
    </location>
</feature>
<dbReference type="Gene3D" id="3.20.20.190">
    <property type="entry name" value="Phosphatidylinositol (PI) phosphodiesterase"/>
    <property type="match status" value="1"/>
</dbReference>
<dbReference type="Gene3D" id="3.40.50.1110">
    <property type="entry name" value="SGNH hydrolase"/>
    <property type="match status" value="1"/>
</dbReference>
<keyword evidence="1 4" id="KW-0378">Hydrolase</keyword>
<dbReference type="InterPro" id="IPR017946">
    <property type="entry name" value="PLC-like_Pdiesterase_TIM-brl"/>
</dbReference>
<dbReference type="CDD" id="cd08586">
    <property type="entry name" value="PI-PLCc_BcPLC_like"/>
    <property type="match status" value="1"/>
</dbReference>
<evidence type="ECO:0000256" key="6">
    <source>
        <dbReference type="SAM" id="SignalP"/>
    </source>
</evidence>
<dbReference type="PANTHER" id="PTHR11177:SF308">
    <property type="entry name" value="CHITINASE A"/>
    <property type="match status" value="1"/>
</dbReference>
<gene>
    <name evidence="8" type="ORF">AB2U05_31490</name>
</gene>
<dbReference type="GO" id="GO:0004553">
    <property type="term" value="F:hydrolase activity, hydrolyzing O-glycosyl compounds"/>
    <property type="evidence" value="ECO:0007669"/>
    <property type="project" value="InterPro"/>
</dbReference>
<evidence type="ECO:0000256" key="4">
    <source>
        <dbReference type="RuleBase" id="RU000489"/>
    </source>
</evidence>
<feature type="region of interest" description="Disordered" evidence="5">
    <location>
        <begin position="903"/>
        <end position="944"/>
    </location>
</feature>
<dbReference type="SUPFAM" id="SSF52266">
    <property type="entry name" value="SGNH hydrolase"/>
    <property type="match status" value="1"/>
</dbReference>
<keyword evidence="2" id="KW-0146">Chitin degradation</keyword>